<dbReference type="AlphaFoldDB" id="A0A562R1E4"/>
<proteinExistence type="predicted"/>
<dbReference type="PANTHER" id="PTHR42923">
    <property type="entry name" value="PROTOPORPHYRINOGEN OXIDASE"/>
    <property type="match status" value="1"/>
</dbReference>
<dbReference type="PROSITE" id="PS51318">
    <property type="entry name" value="TAT"/>
    <property type="match status" value="1"/>
</dbReference>
<organism evidence="2 3">
    <name type="scientific">Pseudoduganella lurida</name>
    <dbReference type="NCBI Taxonomy" id="1036180"/>
    <lineage>
        <taxon>Bacteria</taxon>
        <taxon>Pseudomonadati</taxon>
        <taxon>Pseudomonadota</taxon>
        <taxon>Betaproteobacteria</taxon>
        <taxon>Burkholderiales</taxon>
        <taxon>Oxalobacteraceae</taxon>
        <taxon>Telluria group</taxon>
        <taxon>Pseudoduganella</taxon>
    </lineage>
</organism>
<dbReference type="InterPro" id="IPR050464">
    <property type="entry name" value="Zeta_carotene_desat/Oxidored"/>
</dbReference>
<dbReference type="InterPro" id="IPR006311">
    <property type="entry name" value="TAT_signal"/>
</dbReference>
<evidence type="ECO:0000313" key="2">
    <source>
        <dbReference type="EMBL" id="TWI62902.1"/>
    </source>
</evidence>
<dbReference type="SUPFAM" id="SSF51905">
    <property type="entry name" value="FAD/NAD(P)-binding domain"/>
    <property type="match status" value="1"/>
</dbReference>
<dbReference type="OrthoDB" id="127573at2"/>
<evidence type="ECO:0000313" key="3">
    <source>
        <dbReference type="Proteomes" id="UP000318431"/>
    </source>
</evidence>
<dbReference type="InterPro" id="IPR002937">
    <property type="entry name" value="Amino_oxidase"/>
</dbReference>
<dbReference type="GO" id="GO:0016491">
    <property type="term" value="F:oxidoreductase activity"/>
    <property type="evidence" value="ECO:0007669"/>
    <property type="project" value="InterPro"/>
</dbReference>
<reference evidence="2 3" key="1">
    <citation type="journal article" date="2015" name="Stand. Genomic Sci.">
        <title>Genomic Encyclopedia of Bacterial and Archaeal Type Strains, Phase III: the genomes of soil and plant-associated and newly described type strains.</title>
        <authorList>
            <person name="Whitman W.B."/>
            <person name="Woyke T."/>
            <person name="Klenk H.P."/>
            <person name="Zhou Y."/>
            <person name="Lilburn T.G."/>
            <person name="Beck B.J."/>
            <person name="De Vos P."/>
            <person name="Vandamme P."/>
            <person name="Eisen J.A."/>
            <person name="Garrity G."/>
            <person name="Hugenholtz P."/>
            <person name="Kyrpides N.C."/>
        </authorList>
    </citation>
    <scope>NUCLEOTIDE SEQUENCE [LARGE SCALE GENOMIC DNA]</scope>
    <source>
        <strain evidence="2 3">CGMCC 1.10822</strain>
    </source>
</reference>
<dbReference type="Pfam" id="PF01593">
    <property type="entry name" value="Amino_oxidase"/>
    <property type="match status" value="1"/>
</dbReference>
<feature type="domain" description="Amine oxidase" evidence="1">
    <location>
        <begin position="77"/>
        <end position="479"/>
    </location>
</feature>
<dbReference type="PANTHER" id="PTHR42923:SF39">
    <property type="entry name" value="AMINO OXIDASE"/>
    <property type="match status" value="1"/>
</dbReference>
<evidence type="ECO:0000259" key="1">
    <source>
        <dbReference type="Pfam" id="PF01593"/>
    </source>
</evidence>
<dbReference type="RefSeq" id="WP_145650620.1">
    <property type="nucleotide sequence ID" value="NZ_VLLB01000007.1"/>
</dbReference>
<protein>
    <submittedName>
        <fullName evidence="2">Flavin-dependent amine oxidoreductase</fullName>
    </submittedName>
</protein>
<dbReference type="Proteomes" id="UP000318431">
    <property type="component" value="Unassembled WGS sequence"/>
</dbReference>
<dbReference type="EMBL" id="VLLB01000007">
    <property type="protein sequence ID" value="TWI62902.1"/>
    <property type="molecule type" value="Genomic_DNA"/>
</dbReference>
<dbReference type="Gene3D" id="3.50.50.60">
    <property type="entry name" value="FAD/NAD(P)-binding domain"/>
    <property type="match status" value="1"/>
</dbReference>
<comment type="caution">
    <text evidence="2">The sequence shown here is derived from an EMBL/GenBank/DDBJ whole genome shotgun (WGS) entry which is preliminary data.</text>
</comment>
<accession>A0A562R1E4</accession>
<sequence>MQRRSFLRWTAALGGAGAAAAAGIAAYGRWREITPVLHSPGRDEGHYLRDLHLRDHPALPAPTKVIETDVAILGSGIAGLTAAWKLRREGLQDVLMVEGPERFGNAAGGSHGALVFPTGAHYLPVPPLECLHVRHMLYDLGIITRDPYGQKPAYDERLLLHAPHERLLYGGRWQEGIVPREGVPAAELAEHKRFFAEIDKLRLQRGADNRKVFTLPSVNASTDPAWRALDAQTFAAWLKANGYRSPTLLWYLDYCCRDDYGTGSDRVSAWAGLHYFCARGGEAANAAAGAWLTWPGGLQPLAAQLAERGGAQRIAGTVAKVRQVAGRVEALCFTLEGGKPVTYLVRARKAICAMPLLVAGRIVENIAQYGFDPSRHLPAYAPWLVTNFLLNGFPEELPEAPLSWDNVVHGTQGLGYVVSTHQDIRVTPPPQTVFTSYLALADRSPAEARKWMQSASPEALLALAMTDLRAAYGNAFEDSVIRADITLRGHAMAAPVPGFLSNAGVQNLRNVDGPILFAHADLSGFSVFEEASWWGWQAALRALE</sequence>
<gene>
    <name evidence="2" type="ORF">IP91_03740</name>
</gene>
<keyword evidence="3" id="KW-1185">Reference proteome</keyword>
<name>A0A562R1E4_9BURK</name>
<dbReference type="InterPro" id="IPR036188">
    <property type="entry name" value="FAD/NAD-bd_sf"/>
</dbReference>